<dbReference type="NCBIfam" id="TIGR02157">
    <property type="entry name" value="PA_CoA_Oxy2"/>
    <property type="match status" value="1"/>
</dbReference>
<name>A0A7X0D6R9_9ACTN</name>
<proteinExistence type="predicted"/>
<gene>
    <name evidence="2" type="ORF">HNR23_003688</name>
</gene>
<dbReference type="InterPro" id="IPR038693">
    <property type="entry name" value="PaaB_sf"/>
</dbReference>
<protein>
    <submittedName>
        <fullName evidence="2">Ring-1,2-phenylacetyl-CoA epoxidase subunit PaaB</fullName>
    </submittedName>
</protein>
<dbReference type="Gene3D" id="3.10.20.520">
    <property type="entry name" value="Phenylacetic acid degradation B"/>
    <property type="match status" value="1"/>
</dbReference>
<sequence>MSGRNMDRKKRRTARRSPNSTATTTEDNGVTRDGGGHDSGHGGRRADWPLWEVFVRARRGMSHVHVGSLHAADARHALHNARDLYTRRQEGVSVWVVPAAAITASSPEAKGAFFDPADDKVYRHPTFYEVPEGVEHL</sequence>
<dbReference type="AlphaFoldDB" id="A0A7X0D6R9"/>
<dbReference type="InterPro" id="IPR009359">
    <property type="entry name" value="PaaB"/>
</dbReference>
<dbReference type="Proteomes" id="UP000546642">
    <property type="component" value="Unassembled WGS sequence"/>
</dbReference>
<accession>A0A7X0D6R9</accession>
<keyword evidence="3" id="KW-1185">Reference proteome</keyword>
<dbReference type="Pfam" id="PF06243">
    <property type="entry name" value="PaaB"/>
    <property type="match status" value="1"/>
</dbReference>
<organism evidence="2 3">
    <name type="scientific">Nocardiopsis mwathae</name>
    <dbReference type="NCBI Taxonomy" id="1472723"/>
    <lineage>
        <taxon>Bacteria</taxon>
        <taxon>Bacillati</taxon>
        <taxon>Actinomycetota</taxon>
        <taxon>Actinomycetes</taxon>
        <taxon>Streptosporangiales</taxon>
        <taxon>Nocardiopsidaceae</taxon>
        <taxon>Nocardiopsis</taxon>
    </lineage>
</organism>
<evidence type="ECO:0000313" key="2">
    <source>
        <dbReference type="EMBL" id="MBB6173628.1"/>
    </source>
</evidence>
<evidence type="ECO:0000313" key="3">
    <source>
        <dbReference type="Proteomes" id="UP000546642"/>
    </source>
</evidence>
<dbReference type="EMBL" id="JACHDS010000001">
    <property type="protein sequence ID" value="MBB6173628.1"/>
    <property type="molecule type" value="Genomic_DNA"/>
</dbReference>
<feature type="compositionally biased region" description="Basic and acidic residues" evidence="1">
    <location>
        <begin position="34"/>
        <end position="45"/>
    </location>
</feature>
<feature type="compositionally biased region" description="Polar residues" evidence="1">
    <location>
        <begin position="16"/>
        <end position="28"/>
    </location>
</feature>
<reference evidence="2 3" key="1">
    <citation type="submission" date="2020-08" db="EMBL/GenBank/DDBJ databases">
        <title>Sequencing the genomes of 1000 actinobacteria strains.</title>
        <authorList>
            <person name="Klenk H.-P."/>
        </authorList>
    </citation>
    <scope>NUCLEOTIDE SEQUENCE [LARGE SCALE GENOMIC DNA]</scope>
    <source>
        <strain evidence="2 3">DSM 46659</strain>
    </source>
</reference>
<comment type="caution">
    <text evidence="2">The sequence shown here is derived from an EMBL/GenBank/DDBJ whole genome shotgun (WGS) entry which is preliminary data.</text>
</comment>
<feature type="region of interest" description="Disordered" evidence="1">
    <location>
        <begin position="1"/>
        <end position="45"/>
    </location>
</feature>
<evidence type="ECO:0000256" key="1">
    <source>
        <dbReference type="SAM" id="MobiDB-lite"/>
    </source>
</evidence>